<dbReference type="EMBL" id="MU853405">
    <property type="protein sequence ID" value="KAK4135677.1"/>
    <property type="molecule type" value="Genomic_DNA"/>
</dbReference>
<protein>
    <submittedName>
        <fullName evidence="2">Uncharacterized protein</fullName>
    </submittedName>
</protein>
<dbReference type="Proteomes" id="UP001304895">
    <property type="component" value="Unassembled WGS sequence"/>
</dbReference>
<comment type="caution">
    <text evidence="2">The sequence shown here is derived from an EMBL/GenBank/DDBJ whole genome shotgun (WGS) entry which is preliminary data.</text>
</comment>
<reference evidence="2" key="2">
    <citation type="submission" date="2023-05" db="EMBL/GenBank/DDBJ databases">
        <authorList>
            <consortium name="Lawrence Berkeley National Laboratory"/>
            <person name="Steindorff A."/>
            <person name="Hensen N."/>
            <person name="Bonometti L."/>
            <person name="Westerberg I."/>
            <person name="Brannstrom I.O."/>
            <person name="Guillou S."/>
            <person name="Cros-Aarteil S."/>
            <person name="Calhoun S."/>
            <person name="Haridas S."/>
            <person name="Kuo A."/>
            <person name="Mondo S."/>
            <person name="Pangilinan J."/>
            <person name="Riley R."/>
            <person name="Labutti K."/>
            <person name="Andreopoulos B."/>
            <person name="Lipzen A."/>
            <person name="Chen C."/>
            <person name="Yanf M."/>
            <person name="Daum C."/>
            <person name="Ng V."/>
            <person name="Clum A."/>
            <person name="Ohm R."/>
            <person name="Martin F."/>
            <person name="Silar P."/>
            <person name="Natvig D."/>
            <person name="Lalanne C."/>
            <person name="Gautier V."/>
            <person name="Ament-Velasquez S.L."/>
            <person name="Kruys A."/>
            <person name="Hutchinson M.I."/>
            <person name="Powell A.J."/>
            <person name="Barry K."/>
            <person name="Miller A.N."/>
            <person name="Grigoriev I.V."/>
            <person name="Debuchy R."/>
            <person name="Gladieux P."/>
            <person name="Thoren M.H."/>
            <person name="Johannesson H."/>
        </authorList>
    </citation>
    <scope>NUCLEOTIDE SEQUENCE</scope>
    <source>
        <strain evidence="2">CBS 123565</strain>
    </source>
</reference>
<feature type="region of interest" description="Disordered" evidence="1">
    <location>
        <begin position="70"/>
        <end position="96"/>
    </location>
</feature>
<feature type="compositionally biased region" description="Polar residues" evidence="1">
    <location>
        <begin position="79"/>
        <end position="96"/>
    </location>
</feature>
<organism evidence="2 3">
    <name type="scientific">Trichocladium antarcticum</name>
    <dbReference type="NCBI Taxonomy" id="1450529"/>
    <lineage>
        <taxon>Eukaryota</taxon>
        <taxon>Fungi</taxon>
        <taxon>Dikarya</taxon>
        <taxon>Ascomycota</taxon>
        <taxon>Pezizomycotina</taxon>
        <taxon>Sordariomycetes</taxon>
        <taxon>Sordariomycetidae</taxon>
        <taxon>Sordariales</taxon>
        <taxon>Chaetomiaceae</taxon>
        <taxon>Trichocladium</taxon>
    </lineage>
</organism>
<proteinExistence type="predicted"/>
<dbReference type="AlphaFoldDB" id="A0AAN6UMB1"/>
<keyword evidence="3" id="KW-1185">Reference proteome</keyword>
<name>A0AAN6UMB1_9PEZI</name>
<reference evidence="2" key="1">
    <citation type="journal article" date="2023" name="Mol. Phylogenet. Evol.">
        <title>Genome-scale phylogeny and comparative genomics of the fungal order Sordariales.</title>
        <authorList>
            <person name="Hensen N."/>
            <person name="Bonometti L."/>
            <person name="Westerberg I."/>
            <person name="Brannstrom I.O."/>
            <person name="Guillou S."/>
            <person name="Cros-Aarteil S."/>
            <person name="Calhoun S."/>
            <person name="Haridas S."/>
            <person name="Kuo A."/>
            <person name="Mondo S."/>
            <person name="Pangilinan J."/>
            <person name="Riley R."/>
            <person name="LaButti K."/>
            <person name="Andreopoulos B."/>
            <person name="Lipzen A."/>
            <person name="Chen C."/>
            <person name="Yan M."/>
            <person name="Daum C."/>
            <person name="Ng V."/>
            <person name="Clum A."/>
            <person name="Steindorff A."/>
            <person name="Ohm R.A."/>
            <person name="Martin F."/>
            <person name="Silar P."/>
            <person name="Natvig D.O."/>
            <person name="Lalanne C."/>
            <person name="Gautier V."/>
            <person name="Ament-Velasquez S.L."/>
            <person name="Kruys A."/>
            <person name="Hutchinson M.I."/>
            <person name="Powell A.J."/>
            <person name="Barry K."/>
            <person name="Miller A.N."/>
            <person name="Grigoriev I.V."/>
            <person name="Debuchy R."/>
            <person name="Gladieux P."/>
            <person name="Hiltunen Thoren M."/>
            <person name="Johannesson H."/>
        </authorList>
    </citation>
    <scope>NUCLEOTIDE SEQUENCE</scope>
    <source>
        <strain evidence="2">CBS 123565</strain>
    </source>
</reference>
<accession>A0AAN6UMB1</accession>
<evidence type="ECO:0000313" key="3">
    <source>
        <dbReference type="Proteomes" id="UP001304895"/>
    </source>
</evidence>
<gene>
    <name evidence="2" type="ORF">BT67DRAFT_257736</name>
</gene>
<sequence>MRRFRFPTGTSPIHGQSASIMARCLMSSPDHVQARCWIYTPKTPILAPLDVLGPRQRQQDVATHGAELVADDAGGQRPSMASISSQDRSRRSTTNLASCGVMQRNHGRIETVAGRKHDELIQPVVVGAQDVERAAGSKSFFADVSDPALGTYAPGTVAPSHHPARPVCVVAPRLPSPAFCGTRVEPRVSRPECLAVCRRNCGSCHGRPKADHAHDHARVLPTLPALWLAGSGVRLRYGTVTQNSNPGPQPARYQQLQGVLFAARPLSVGPNLFLVPDSASRGRPTTAPLLTPVFKSRSGKHAKTRGPGFRGSLLCRLTAAHLAGTRMARVEANPGPWSPSLSP</sequence>
<evidence type="ECO:0000313" key="2">
    <source>
        <dbReference type="EMBL" id="KAK4135677.1"/>
    </source>
</evidence>
<evidence type="ECO:0000256" key="1">
    <source>
        <dbReference type="SAM" id="MobiDB-lite"/>
    </source>
</evidence>